<evidence type="ECO:0000313" key="3">
    <source>
        <dbReference type="Proteomes" id="UP000070620"/>
    </source>
</evidence>
<accession>A0A136PRQ7</accession>
<keyword evidence="1" id="KW-0812">Transmembrane</keyword>
<evidence type="ECO:0008006" key="4">
    <source>
        <dbReference type="Google" id="ProtNLM"/>
    </source>
</evidence>
<keyword evidence="3" id="KW-1185">Reference proteome</keyword>
<name>A0A136PRQ7_9ACTN</name>
<gene>
    <name evidence="2" type="ORF">AWW66_15000</name>
</gene>
<feature type="transmembrane region" description="Helical" evidence="1">
    <location>
        <begin position="72"/>
        <end position="92"/>
    </location>
</feature>
<feature type="transmembrane region" description="Helical" evidence="1">
    <location>
        <begin position="46"/>
        <end position="66"/>
    </location>
</feature>
<dbReference type="AlphaFoldDB" id="A0A136PRQ7"/>
<dbReference type="RefSeq" id="WP_067365928.1">
    <property type="nucleotide sequence ID" value="NZ_JBIUBN010000020.1"/>
</dbReference>
<dbReference type="Proteomes" id="UP000070620">
    <property type="component" value="Unassembled WGS sequence"/>
</dbReference>
<sequence>MTWTLGAGIAGSALFVLVFLVDGATRPGYDARHHPVSALALGRRGWVQTTSFVVNGLLVTVSAAGLRAATGSLWLPVLVAVFGLALVASGVWRMDPMRGYPPGTPPGTPETTSRAHRLHDAAGAVVFVALPAAAAVAVPNVHGVGWAVYSALTAVALTGMLLAFGSAWERDAPWTGLLQRLMIVTGWTWLALLCWHLLP</sequence>
<proteinExistence type="predicted"/>
<dbReference type="OrthoDB" id="8159487at2"/>
<dbReference type="EMBL" id="LRQV01000048">
    <property type="protein sequence ID" value="KXK61152.1"/>
    <property type="molecule type" value="Genomic_DNA"/>
</dbReference>
<keyword evidence="1" id="KW-1133">Transmembrane helix</keyword>
<feature type="transmembrane region" description="Helical" evidence="1">
    <location>
        <begin position="6"/>
        <end position="25"/>
    </location>
</feature>
<organism evidence="2 3">
    <name type="scientific">Micromonospora rosaria</name>
    <dbReference type="NCBI Taxonomy" id="47874"/>
    <lineage>
        <taxon>Bacteria</taxon>
        <taxon>Bacillati</taxon>
        <taxon>Actinomycetota</taxon>
        <taxon>Actinomycetes</taxon>
        <taxon>Micromonosporales</taxon>
        <taxon>Micromonosporaceae</taxon>
        <taxon>Micromonospora</taxon>
    </lineage>
</organism>
<feature type="transmembrane region" description="Helical" evidence="1">
    <location>
        <begin position="177"/>
        <end position="198"/>
    </location>
</feature>
<comment type="caution">
    <text evidence="2">The sequence shown here is derived from an EMBL/GenBank/DDBJ whole genome shotgun (WGS) entry which is preliminary data.</text>
</comment>
<dbReference type="InterPro" id="IPR009339">
    <property type="entry name" value="DUF998"/>
</dbReference>
<keyword evidence="1" id="KW-0472">Membrane</keyword>
<dbReference type="Pfam" id="PF06197">
    <property type="entry name" value="DUF998"/>
    <property type="match status" value="1"/>
</dbReference>
<feature type="transmembrane region" description="Helical" evidence="1">
    <location>
        <begin position="144"/>
        <end position="165"/>
    </location>
</feature>
<evidence type="ECO:0000313" key="2">
    <source>
        <dbReference type="EMBL" id="KXK61152.1"/>
    </source>
</evidence>
<reference evidence="2 3" key="1">
    <citation type="submission" date="2016-01" db="EMBL/GenBank/DDBJ databases">
        <title>Whole genome sequence and analysis of Micromonospora rosaria DSM 803, which can produce antibacterial substance rosamicin.</title>
        <authorList>
            <person name="Yang H."/>
            <person name="He X."/>
            <person name="Zhu D."/>
        </authorList>
    </citation>
    <scope>NUCLEOTIDE SEQUENCE [LARGE SCALE GENOMIC DNA]</scope>
    <source>
        <strain evidence="2 3">DSM 803</strain>
    </source>
</reference>
<protein>
    <recommendedName>
        <fullName evidence="4">DUF998 domain-containing protein</fullName>
    </recommendedName>
</protein>
<evidence type="ECO:0000256" key="1">
    <source>
        <dbReference type="SAM" id="Phobius"/>
    </source>
</evidence>
<feature type="transmembrane region" description="Helical" evidence="1">
    <location>
        <begin position="121"/>
        <end position="138"/>
    </location>
</feature>